<gene>
    <name evidence="1" type="ORF">LWI29_013017</name>
</gene>
<dbReference type="Proteomes" id="UP001168877">
    <property type="component" value="Unassembled WGS sequence"/>
</dbReference>
<evidence type="ECO:0000313" key="2">
    <source>
        <dbReference type="Proteomes" id="UP001168877"/>
    </source>
</evidence>
<sequence>MGDQDNQKHCLEMKSISHLQFHLPQALVYLHSQLQSPCLRLLRVAKKRALHLYEDDFGEREVNYKSSPEAMPPRTDQKM</sequence>
<proteinExistence type="predicted"/>
<keyword evidence="2" id="KW-1185">Reference proteome</keyword>
<evidence type="ECO:0000313" key="1">
    <source>
        <dbReference type="EMBL" id="KAK0596124.1"/>
    </source>
</evidence>
<reference evidence="1" key="2">
    <citation type="submission" date="2023-06" db="EMBL/GenBank/DDBJ databases">
        <authorList>
            <person name="Swenson N.G."/>
            <person name="Wegrzyn J.L."/>
            <person name="Mcevoy S.L."/>
        </authorList>
    </citation>
    <scope>NUCLEOTIDE SEQUENCE</scope>
    <source>
        <strain evidence="1">NS2018</strain>
        <tissue evidence="1">Leaf</tissue>
    </source>
</reference>
<name>A0AA39VRM8_ACESA</name>
<dbReference type="EMBL" id="JAUESC010000004">
    <property type="protein sequence ID" value="KAK0596124.1"/>
    <property type="molecule type" value="Genomic_DNA"/>
</dbReference>
<accession>A0AA39VRM8</accession>
<reference evidence="1" key="1">
    <citation type="journal article" date="2022" name="Plant J.">
        <title>Strategies of tolerance reflected in two North American maple genomes.</title>
        <authorList>
            <person name="McEvoy S.L."/>
            <person name="Sezen U.U."/>
            <person name="Trouern-Trend A."/>
            <person name="McMahon S.M."/>
            <person name="Schaberg P.G."/>
            <person name="Yang J."/>
            <person name="Wegrzyn J.L."/>
            <person name="Swenson N.G."/>
        </authorList>
    </citation>
    <scope>NUCLEOTIDE SEQUENCE</scope>
    <source>
        <strain evidence="1">NS2018</strain>
    </source>
</reference>
<organism evidence="1 2">
    <name type="scientific">Acer saccharum</name>
    <name type="common">Sugar maple</name>
    <dbReference type="NCBI Taxonomy" id="4024"/>
    <lineage>
        <taxon>Eukaryota</taxon>
        <taxon>Viridiplantae</taxon>
        <taxon>Streptophyta</taxon>
        <taxon>Embryophyta</taxon>
        <taxon>Tracheophyta</taxon>
        <taxon>Spermatophyta</taxon>
        <taxon>Magnoliopsida</taxon>
        <taxon>eudicotyledons</taxon>
        <taxon>Gunneridae</taxon>
        <taxon>Pentapetalae</taxon>
        <taxon>rosids</taxon>
        <taxon>malvids</taxon>
        <taxon>Sapindales</taxon>
        <taxon>Sapindaceae</taxon>
        <taxon>Hippocastanoideae</taxon>
        <taxon>Acereae</taxon>
        <taxon>Acer</taxon>
    </lineage>
</organism>
<comment type="caution">
    <text evidence="1">The sequence shown here is derived from an EMBL/GenBank/DDBJ whole genome shotgun (WGS) entry which is preliminary data.</text>
</comment>
<dbReference type="AlphaFoldDB" id="A0AA39VRM8"/>
<protein>
    <submittedName>
        <fullName evidence="1">Uncharacterized protein</fullName>
    </submittedName>
</protein>